<feature type="domain" description="PCI" evidence="7">
    <location>
        <begin position="471"/>
        <end position="641"/>
    </location>
</feature>
<organism evidence="8 9">
    <name type="scientific">Phytophthora megakarya</name>
    <dbReference type="NCBI Taxonomy" id="4795"/>
    <lineage>
        <taxon>Eukaryota</taxon>
        <taxon>Sar</taxon>
        <taxon>Stramenopiles</taxon>
        <taxon>Oomycota</taxon>
        <taxon>Peronosporomycetes</taxon>
        <taxon>Peronosporales</taxon>
        <taxon>Peronosporaceae</taxon>
        <taxon>Phytophthora</taxon>
    </lineage>
</organism>
<comment type="similarity">
    <text evidence="2 6">Belongs to the CTL (choline transporter-like) family.</text>
</comment>
<dbReference type="PROSITE" id="PS50250">
    <property type="entry name" value="PCI"/>
    <property type="match status" value="1"/>
</dbReference>
<comment type="caution">
    <text evidence="6">Lacks conserved residue(s) required for the propagation of feature annotation.</text>
</comment>
<dbReference type="Gene3D" id="1.25.40.570">
    <property type="match status" value="1"/>
</dbReference>
<accession>A0A225W8D0</accession>
<evidence type="ECO:0000313" key="8">
    <source>
        <dbReference type="EMBL" id="OWZ14001.1"/>
    </source>
</evidence>
<dbReference type="Pfam" id="PF04515">
    <property type="entry name" value="Choline_transpo"/>
    <property type="match status" value="1"/>
</dbReference>
<dbReference type="EMBL" id="NBNE01001441">
    <property type="protein sequence ID" value="OWZ14001.1"/>
    <property type="molecule type" value="Genomic_DNA"/>
</dbReference>
<dbReference type="SUPFAM" id="SSF46785">
    <property type="entry name" value="Winged helix' DNA-binding domain"/>
    <property type="match status" value="1"/>
</dbReference>
<comment type="function">
    <text evidence="6">Choline transporter.</text>
</comment>
<proteinExistence type="inferred from homology"/>
<gene>
    <name evidence="8" type="ORF">PHMEG_00012584</name>
</gene>
<evidence type="ECO:0000256" key="3">
    <source>
        <dbReference type="ARBA" id="ARBA00022692"/>
    </source>
</evidence>
<dbReference type="InterPro" id="IPR050871">
    <property type="entry name" value="26S_Proteasome/COP9_Components"/>
</dbReference>
<dbReference type="SMART" id="SM00753">
    <property type="entry name" value="PAM"/>
    <property type="match status" value="1"/>
</dbReference>
<evidence type="ECO:0000313" key="9">
    <source>
        <dbReference type="Proteomes" id="UP000198211"/>
    </source>
</evidence>
<dbReference type="InterPro" id="IPR007603">
    <property type="entry name" value="Choline_transptr-like"/>
</dbReference>
<evidence type="ECO:0000256" key="2">
    <source>
        <dbReference type="ARBA" id="ARBA00007168"/>
    </source>
</evidence>
<dbReference type="SMART" id="SM00088">
    <property type="entry name" value="PINT"/>
    <property type="match status" value="1"/>
</dbReference>
<dbReference type="PANTHER" id="PTHR10678">
    <property type="entry name" value="26S PROTEASOME NON-ATPASE REGULATORY SUBUNIT 11/COP9 SIGNALOSOME COMPLEX SUBUNIT 2"/>
    <property type="match status" value="1"/>
</dbReference>
<dbReference type="Proteomes" id="UP000198211">
    <property type="component" value="Unassembled WGS sequence"/>
</dbReference>
<keyword evidence="3 6" id="KW-0812">Transmembrane</keyword>
<dbReference type="InterPro" id="IPR036390">
    <property type="entry name" value="WH_DNA-bd_sf"/>
</dbReference>
<evidence type="ECO:0000256" key="5">
    <source>
        <dbReference type="ARBA" id="ARBA00023136"/>
    </source>
</evidence>
<evidence type="ECO:0000259" key="7">
    <source>
        <dbReference type="PROSITE" id="PS50250"/>
    </source>
</evidence>
<dbReference type="STRING" id="4795.A0A225W8D0"/>
<sequence length="672" mass="75476">MAVLAMLLGVLMATIIPLYAYGMIIFVLWFKVAVAVAFVALGVASGNYFLLLFGSLIAGLNWCYAHRVKHRIPLAVAHLRVTRAAIAKNTGVYVVSVVFTILQIFWVVMWILAVLGVSDYVHTSSKNDSEYDQEGNNYKWAFILLILSFYWSIQVFENIVHTTIAGTVAAFWYNTEAPNTTTTSLKRAMTTSFGSICFGSLIVAILNMLHTLAKNSGRKKGCSVVCCAECILVWLEALTGYLNHWAYIYVAVYGNSFFKAGKAVSQLFRLRGFTALINEDLVRIVVRLAVTGIGLICATFGAAIAELTDAFAFEGSTLYLIMTGFVVGSTVAITPLAIVNSSVATIFVCFAENWEILQRFYETTLETLKEARNETSVKLGNLLYEIGDFSRLTKIIKELLASCSDEDGDDGVRKNSQLLEVYALQIQMYTAQKDNKKLVSIYEKALRTKSGVAHPKIIGVIHECGGKMYMMQREWDKARSDFFSGFKSYDEAGEPRRLQCLKYLVLANMLSESQVNVFDSQEAKPYENDKEILAMTKLTDAFLHDEIKTFEQVLDRNQEAIMDDPFIKHYIDSLLRTIRSKVLLKIVKPYRTMDTQYIARELNGIPLSEVESLLSGLVLDKKIEARIDQVHHTLVLLNHKPEEKFQTSIQGWCDALEKFHSLTVDRISTGLY</sequence>
<protein>
    <recommendedName>
        <fullName evidence="6">Choline transporter-like protein</fullName>
    </recommendedName>
</protein>
<dbReference type="AlphaFoldDB" id="A0A225W8D0"/>
<feature type="transmembrane region" description="Helical" evidence="6">
    <location>
        <begin position="187"/>
        <end position="209"/>
    </location>
</feature>
<dbReference type="Pfam" id="PF01399">
    <property type="entry name" value="PCI"/>
    <property type="match status" value="1"/>
</dbReference>
<feature type="transmembrane region" description="Helical" evidence="6">
    <location>
        <begin position="317"/>
        <end position="350"/>
    </location>
</feature>
<evidence type="ECO:0000256" key="4">
    <source>
        <dbReference type="ARBA" id="ARBA00022989"/>
    </source>
</evidence>
<evidence type="ECO:0000256" key="6">
    <source>
        <dbReference type="RuleBase" id="RU368066"/>
    </source>
</evidence>
<name>A0A225W8D0_9STRA</name>
<feature type="transmembrane region" description="Helical" evidence="6">
    <location>
        <begin position="36"/>
        <end position="64"/>
    </location>
</feature>
<feature type="transmembrane region" description="Helical" evidence="6">
    <location>
        <begin position="92"/>
        <end position="117"/>
    </location>
</feature>
<dbReference type="GO" id="GO:0022857">
    <property type="term" value="F:transmembrane transporter activity"/>
    <property type="evidence" value="ECO:0007669"/>
    <property type="project" value="UniProtKB-UniRule"/>
</dbReference>
<keyword evidence="4 6" id="KW-1133">Transmembrane helix</keyword>
<evidence type="ECO:0000256" key="1">
    <source>
        <dbReference type="ARBA" id="ARBA00004141"/>
    </source>
</evidence>
<feature type="transmembrane region" description="Helical" evidence="6">
    <location>
        <begin position="7"/>
        <end position="30"/>
    </location>
</feature>
<feature type="transmembrane region" description="Helical" evidence="6">
    <location>
        <begin position="284"/>
        <end position="305"/>
    </location>
</feature>
<comment type="caution">
    <text evidence="8">The sequence shown here is derived from an EMBL/GenBank/DDBJ whole genome shotgun (WGS) entry which is preliminary data.</text>
</comment>
<dbReference type="OrthoDB" id="194139at2759"/>
<dbReference type="GO" id="GO:0005886">
    <property type="term" value="C:plasma membrane"/>
    <property type="evidence" value="ECO:0007669"/>
    <property type="project" value="UniProtKB-SubCell"/>
</dbReference>
<keyword evidence="9" id="KW-1185">Reference proteome</keyword>
<reference evidence="9" key="1">
    <citation type="submission" date="2017-03" db="EMBL/GenBank/DDBJ databases">
        <title>Phytopthora megakarya and P. palmivora, two closely related causual agents of cacao black pod achieved similar genome size and gene model numbers by different mechanisms.</title>
        <authorList>
            <person name="Ali S."/>
            <person name="Shao J."/>
            <person name="Larry D.J."/>
            <person name="Kronmiller B."/>
            <person name="Shen D."/>
            <person name="Strem M.D."/>
            <person name="Melnick R.L."/>
            <person name="Guiltinan M.J."/>
            <person name="Tyler B.M."/>
            <person name="Meinhardt L.W."/>
            <person name="Bailey B.A."/>
        </authorList>
    </citation>
    <scope>NUCLEOTIDE SEQUENCE [LARGE SCALE GENOMIC DNA]</scope>
    <source>
        <strain evidence="9">zdho120</strain>
    </source>
</reference>
<comment type="subcellular location">
    <subcellularLocation>
        <location evidence="6">Cell membrane</location>
        <topology evidence="6">Multi-pass membrane protein</topology>
    </subcellularLocation>
    <subcellularLocation>
        <location evidence="1">Membrane</location>
        <topology evidence="1">Multi-pass membrane protein</topology>
    </subcellularLocation>
</comment>
<keyword evidence="5 6" id="KW-0472">Membrane</keyword>
<dbReference type="InterPro" id="IPR000717">
    <property type="entry name" value="PCI_dom"/>
</dbReference>